<comment type="caution">
    <text evidence="2">The sequence shown here is derived from an EMBL/GenBank/DDBJ whole genome shotgun (WGS) entry which is preliminary data.</text>
</comment>
<evidence type="ECO:0000313" key="3">
    <source>
        <dbReference type="Proteomes" id="UP000676996"/>
    </source>
</evidence>
<proteinExistence type="predicted"/>
<dbReference type="Proteomes" id="UP000676996">
    <property type="component" value="Unassembled WGS sequence"/>
</dbReference>
<gene>
    <name evidence="2" type="ORF">J7S20_12450</name>
</gene>
<dbReference type="AlphaFoldDB" id="A0A8T4IFJ4"/>
<dbReference type="EMBL" id="JAGRQC010000003">
    <property type="protein sequence ID" value="MBR0553320.1"/>
    <property type="molecule type" value="Genomic_DNA"/>
</dbReference>
<dbReference type="RefSeq" id="WP_284054550.1">
    <property type="nucleotide sequence ID" value="NZ_JAGRQC010000003.1"/>
</dbReference>
<protein>
    <submittedName>
        <fullName evidence="2">Serine/threonine-protein phosphatase</fullName>
    </submittedName>
</protein>
<evidence type="ECO:0000313" key="2">
    <source>
        <dbReference type="EMBL" id="MBR0553320.1"/>
    </source>
</evidence>
<dbReference type="Pfam" id="PF13672">
    <property type="entry name" value="PP2C_2"/>
    <property type="match status" value="1"/>
</dbReference>
<dbReference type="SMART" id="SM00331">
    <property type="entry name" value="PP2C_SIG"/>
    <property type="match status" value="1"/>
</dbReference>
<evidence type="ECO:0000259" key="1">
    <source>
        <dbReference type="PROSITE" id="PS51746"/>
    </source>
</evidence>
<keyword evidence="3" id="KW-1185">Reference proteome</keyword>
<accession>A0A8T4IFJ4</accession>
<dbReference type="CDD" id="cd00143">
    <property type="entry name" value="PP2Cc"/>
    <property type="match status" value="1"/>
</dbReference>
<organism evidence="2 3">
    <name type="scientific">Stakelama marina</name>
    <dbReference type="NCBI Taxonomy" id="2826939"/>
    <lineage>
        <taxon>Bacteria</taxon>
        <taxon>Pseudomonadati</taxon>
        <taxon>Pseudomonadota</taxon>
        <taxon>Alphaproteobacteria</taxon>
        <taxon>Sphingomonadales</taxon>
        <taxon>Sphingomonadaceae</taxon>
        <taxon>Stakelama</taxon>
    </lineage>
</organism>
<dbReference type="InterPro" id="IPR036457">
    <property type="entry name" value="PPM-type-like_dom_sf"/>
</dbReference>
<sequence>MTGHRQFRSAATTHVGLVRQINEDRLLDYPDAGIWAVADGMGGHRGGGSAAATAIRELETLAAAPARLTRERVRDALDRANSAIRQATGDGEISGCTIAGVFAGEGKAHIFWAGDSRVYRWRGGRLDCMTHDHSLVQEWVDAGALTADQARGHPRSNVITRALGTADQVEIDFRSEDWCTGDRFLVCSDGVWGMIEEPAIAETLSLPLESVAPALCGAALDGGGRDNLALIVIDRA</sequence>
<feature type="domain" description="PPM-type phosphatase" evidence="1">
    <location>
        <begin position="6"/>
        <end position="235"/>
    </location>
</feature>
<dbReference type="SMART" id="SM00332">
    <property type="entry name" value="PP2Cc"/>
    <property type="match status" value="1"/>
</dbReference>
<reference evidence="2" key="1">
    <citation type="submission" date="2021-04" db="EMBL/GenBank/DDBJ databases">
        <title>Ouciella asimina sp. nov., isolated from the surface seawater in the hydrothermal field of Okinawa Trough.</title>
        <authorList>
            <person name="Shuang W."/>
        </authorList>
    </citation>
    <scope>NUCLEOTIDE SEQUENCE</scope>
    <source>
        <strain evidence="2">LXI357</strain>
    </source>
</reference>
<dbReference type="Gene3D" id="3.60.40.10">
    <property type="entry name" value="PPM-type phosphatase domain"/>
    <property type="match status" value="1"/>
</dbReference>
<dbReference type="SUPFAM" id="SSF81606">
    <property type="entry name" value="PP2C-like"/>
    <property type="match status" value="1"/>
</dbReference>
<name>A0A8T4IFJ4_9SPHN</name>
<dbReference type="PROSITE" id="PS51746">
    <property type="entry name" value="PPM_2"/>
    <property type="match status" value="1"/>
</dbReference>
<dbReference type="InterPro" id="IPR001932">
    <property type="entry name" value="PPM-type_phosphatase-like_dom"/>
</dbReference>